<keyword evidence="2" id="KW-0436">Ligase</keyword>
<comment type="caution">
    <text evidence="5">The sequence shown here is derived from an EMBL/GenBank/DDBJ whole genome shotgun (WGS) entry which is preliminary data.</text>
</comment>
<dbReference type="SUPFAM" id="SSF53623">
    <property type="entry name" value="MurD-like peptide ligases, catalytic domain"/>
    <property type="match status" value="1"/>
</dbReference>
<protein>
    <recommendedName>
        <fullName evidence="7">Dihydrofolate synthase/folylpolyglutamate synthase</fullName>
    </recommendedName>
</protein>
<dbReference type="PANTHER" id="PTHR11136:SF0">
    <property type="entry name" value="DIHYDROFOLATE SYNTHETASE-RELATED"/>
    <property type="match status" value="1"/>
</dbReference>
<dbReference type="RefSeq" id="WP_138648695.1">
    <property type="nucleotide sequence ID" value="NZ_VCKW01000207.1"/>
</dbReference>
<comment type="similarity">
    <text evidence="1">Belongs to the folylpolyglutamate synthase family.</text>
</comment>
<organism evidence="5 6">
    <name type="scientific">Actinomadura soli</name>
    <dbReference type="NCBI Taxonomy" id="2508997"/>
    <lineage>
        <taxon>Bacteria</taxon>
        <taxon>Bacillati</taxon>
        <taxon>Actinomycetota</taxon>
        <taxon>Actinomycetes</taxon>
        <taxon>Streptosporangiales</taxon>
        <taxon>Thermomonosporaceae</taxon>
        <taxon>Actinomadura</taxon>
    </lineage>
</organism>
<proteinExistence type="inferred from homology"/>
<evidence type="ECO:0000313" key="5">
    <source>
        <dbReference type="EMBL" id="TMQ91483.1"/>
    </source>
</evidence>
<dbReference type="GO" id="GO:0005737">
    <property type="term" value="C:cytoplasm"/>
    <property type="evidence" value="ECO:0007669"/>
    <property type="project" value="TreeGrafter"/>
</dbReference>
<evidence type="ECO:0000256" key="1">
    <source>
        <dbReference type="ARBA" id="ARBA00008276"/>
    </source>
</evidence>
<dbReference type="Proteomes" id="UP000309174">
    <property type="component" value="Unassembled WGS sequence"/>
</dbReference>
<keyword evidence="4" id="KW-0067">ATP-binding</keyword>
<evidence type="ECO:0000256" key="4">
    <source>
        <dbReference type="ARBA" id="ARBA00022840"/>
    </source>
</evidence>
<evidence type="ECO:0000256" key="2">
    <source>
        <dbReference type="ARBA" id="ARBA00022598"/>
    </source>
</evidence>
<dbReference type="InterPro" id="IPR036565">
    <property type="entry name" value="Mur-like_cat_sf"/>
</dbReference>
<evidence type="ECO:0008006" key="7">
    <source>
        <dbReference type="Google" id="ProtNLM"/>
    </source>
</evidence>
<dbReference type="GO" id="GO:0005524">
    <property type="term" value="F:ATP binding"/>
    <property type="evidence" value="ECO:0007669"/>
    <property type="project" value="UniProtKB-KW"/>
</dbReference>
<keyword evidence="6" id="KW-1185">Reference proteome</keyword>
<dbReference type="GO" id="GO:0004326">
    <property type="term" value="F:tetrahydrofolylpolyglutamate synthase activity"/>
    <property type="evidence" value="ECO:0007669"/>
    <property type="project" value="InterPro"/>
</dbReference>
<name>A0A5C4J3P5_9ACTN</name>
<sequence>MDVFFREWERRALGETRDIGRARGLASVLGVLSPGAPVLTVVGSKGKGTAATYASAFLAAAGLRVCTVTSPGLRSDRERIRVDGRAVSEEELAFLGGVLDEAIAALPPPAGGYLSPSGLFTIAGVVHARRVGADVIVLEAGMGGRSDEVSLFPPAVVAITPIFREHAGVLGNTPAEIAEEKLGVAGPATIVLSAPQSAEVTGVLGAVERVEAGGSGLAADLLPGGLVRGSAELGVVAARRLPGVSEPPGGPLRDVLASVVLPGRLSWHDVPGSATRLLVDSAIDGTGIAEALTAARKVWGAIDRVAVCLPDHKDLDGAVAALDGLPVTFVRLPLPHLRFTRPLPPAWDAVDAGTVTPAFLTALGRRVVVLGTVYFTGLVLDAVGARTERLFVTAASRRPS</sequence>
<accession>A0A5C4J3P5</accession>
<evidence type="ECO:0000256" key="3">
    <source>
        <dbReference type="ARBA" id="ARBA00022741"/>
    </source>
</evidence>
<dbReference type="GO" id="GO:0008841">
    <property type="term" value="F:dihydrofolate synthase activity"/>
    <property type="evidence" value="ECO:0007669"/>
    <property type="project" value="TreeGrafter"/>
</dbReference>
<reference evidence="5 6" key="1">
    <citation type="submission" date="2019-05" db="EMBL/GenBank/DDBJ databases">
        <title>Draft genome sequence of Actinomadura sp. 14C53.</title>
        <authorList>
            <person name="Saricaoglu S."/>
            <person name="Isik K."/>
        </authorList>
    </citation>
    <scope>NUCLEOTIDE SEQUENCE [LARGE SCALE GENOMIC DNA]</scope>
    <source>
        <strain evidence="5 6">14C53</strain>
    </source>
</reference>
<gene>
    <name evidence="5" type="ORF">ETD83_30635</name>
</gene>
<dbReference type="AlphaFoldDB" id="A0A5C4J3P5"/>
<dbReference type="EMBL" id="VCKW01000207">
    <property type="protein sequence ID" value="TMQ91483.1"/>
    <property type="molecule type" value="Genomic_DNA"/>
</dbReference>
<evidence type="ECO:0000313" key="6">
    <source>
        <dbReference type="Proteomes" id="UP000309174"/>
    </source>
</evidence>
<dbReference type="InterPro" id="IPR001645">
    <property type="entry name" value="Folylpolyglutamate_synth"/>
</dbReference>
<keyword evidence="3" id="KW-0547">Nucleotide-binding</keyword>
<dbReference type="Gene3D" id="3.40.1190.10">
    <property type="entry name" value="Mur-like, catalytic domain"/>
    <property type="match status" value="1"/>
</dbReference>
<dbReference type="PANTHER" id="PTHR11136">
    <property type="entry name" value="FOLYLPOLYGLUTAMATE SYNTHASE-RELATED"/>
    <property type="match status" value="1"/>
</dbReference>
<dbReference type="OrthoDB" id="4961544at2"/>